<evidence type="ECO:0000256" key="1">
    <source>
        <dbReference type="SAM" id="Phobius"/>
    </source>
</evidence>
<feature type="transmembrane region" description="Helical" evidence="1">
    <location>
        <begin position="12"/>
        <end position="32"/>
    </location>
</feature>
<evidence type="ECO:0000313" key="2">
    <source>
        <dbReference type="EMBL" id="TCW00947.1"/>
    </source>
</evidence>
<gene>
    <name evidence="2" type="ORF">EDD60_10540</name>
</gene>
<keyword evidence="1" id="KW-0812">Transmembrane</keyword>
<dbReference type="EMBL" id="SMCQ01000005">
    <property type="protein sequence ID" value="TCW00947.1"/>
    <property type="molecule type" value="Genomic_DNA"/>
</dbReference>
<dbReference type="AlphaFoldDB" id="A0A4R3Z894"/>
<dbReference type="Proteomes" id="UP000295515">
    <property type="component" value="Unassembled WGS sequence"/>
</dbReference>
<organism evidence="2 3">
    <name type="scientific">Longibaculum muris</name>
    <dbReference type="NCBI Taxonomy" id="1796628"/>
    <lineage>
        <taxon>Bacteria</taxon>
        <taxon>Bacillati</taxon>
        <taxon>Bacillota</taxon>
        <taxon>Erysipelotrichia</taxon>
        <taxon>Erysipelotrichales</taxon>
        <taxon>Coprobacillaceae</taxon>
        <taxon>Longibaculum</taxon>
    </lineage>
</organism>
<sequence length="80" mass="9106">MLNDKNKSLIKIGGLISVFMLVLGIVLCTAGYSMENNIEYLKTDQHQWYRIVYVNEDDELHFGISFDQVGVLGDIEIPLD</sequence>
<reference evidence="2 3" key="1">
    <citation type="submission" date="2019-03" db="EMBL/GenBank/DDBJ databases">
        <title>Genomic Encyclopedia of Type Strains, Phase IV (KMG-IV): sequencing the most valuable type-strain genomes for metagenomic binning, comparative biology and taxonomic classification.</title>
        <authorList>
            <person name="Goeker M."/>
        </authorList>
    </citation>
    <scope>NUCLEOTIDE SEQUENCE [LARGE SCALE GENOMIC DNA]</scope>
    <source>
        <strain evidence="2 3">DSM 29487</strain>
    </source>
</reference>
<dbReference type="RefSeq" id="WP_066449391.1">
    <property type="nucleotide sequence ID" value="NZ_JADMQS010000023.1"/>
</dbReference>
<accession>A0A4R3Z894</accession>
<proteinExistence type="predicted"/>
<keyword evidence="1" id="KW-0472">Membrane</keyword>
<evidence type="ECO:0000313" key="3">
    <source>
        <dbReference type="Proteomes" id="UP000295515"/>
    </source>
</evidence>
<keyword evidence="3" id="KW-1185">Reference proteome</keyword>
<dbReference type="GeneID" id="98914866"/>
<keyword evidence="1" id="KW-1133">Transmembrane helix</keyword>
<protein>
    <submittedName>
        <fullName evidence="2">Uncharacterized protein</fullName>
    </submittedName>
</protein>
<comment type="caution">
    <text evidence="2">The sequence shown here is derived from an EMBL/GenBank/DDBJ whole genome shotgun (WGS) entry which is preliminary data.</text>
</comment>
<name>A0A4R3Z894_9FIRM</name>